<name>A0ABP8PX81_9GAMM</name>
<dbReference type="PANTHER" id="PTHR42891:SF1">
    <property type="entry name" value="D-GLYCERO-BETA-D-MANNO-HEPTOSE-1,7-BISPHOSPHATE 7-PHOSPHATASE"/>
    <property type="match status" value="1"/>
</dbReference>
<comment type="similarity">
    <text evidence="7">Belongs to the gmhB family.</text>
</comment>
<dbReference type="NCBIfam" id="TIGR01656">
    <property type="entry name" value="Histidinol-ppas"/>
    <property type="match status" value="1"/>
</dbReference>
<comment type="subcellular location">
    <subcellularLocation>
        <location evidence="1 7">Cytoplasm</location>
    </subcellularLocation>
</comment>
<dbReference type="PANTHER" id="PTHR42891">
    <property type="entry name" value="D-GLYCERO-BETA-D-MANNO-HEPTOSE-1,7-BISPHOSPHATE 7-PHOSPHATASE"/>
    <property type="match status" value="1"/>
</dbReference>
<dbReference type="Proteomes" id="UP001501321">
    <property type="component" value="Unassembled WGS sequence"/>
</dbReference>
<dbReference type="InterPro" id="IPR006549">
    <property type="entry name" value="HAD-SF_hydro_IIIA"/>
</dbReference>
<sequence>MAKVAIFLDRDGVINQDTGYVSQVDDFHFIDGAIEALQLLKKKGYCLVVVTNQSGIARGYFTEDQFMQLTEWMDWSLADREVDLDGIYYCPHHPEASVEAYRQQCDCRKPAPGMLLDAAKHLKLDMAASYLVGDKLSDIQAAMAAGVGHPTLVKSGQSLDESALGRAEAVYEDLLAFAKAIPALGD</sequence>
<dbReference type="PIRSF" id="PIRSF004682">
    <property type="entry name" value="GmhB"/>
    <property type="match status" value="1"/>
</dbReference>
<dbReference type="Gene3D" id="3.40.50.1000">
    <property type="entry name" value="HAD superfamily/HAD-like"/>
    <property type="match status" value="1"/>
</dbReference>
<accession>A0ABP8PX81</accession>
<evidence type="ECO:0000313" key="9">
    <source>
        <dbReference type="Proteomes" id="UP001501321"/>
    </source>
</evidence>
<reference evidence="9" key="1">
    <citation type="journal article" date="2019" name="Int. J. Syst. Evol. Microbiol.">
        <title>The Global Catalogue of Microorganisms (GCM) 10K type strain sequencing project: providing services to taxonomists for standard genome sequencing and annotation.</title>
        <authorList>
            <consortium name="The Broad Institute Genomics Platform"/>
            <consortium name="The Broad Institute Genome Sequencing Center for Infectious Disease"/>
            <person name="Wu L."/>
            <person name="Ma J."/>
        </authorList>
    </citation>
    <scope>NUCLEOTIDE SEQUENCE [LARGE SCALE GENOMIC DNA]</scope>
    <source>
        <strain evidence="9">JCM 32226</strain>
    </source>
</reference>
<evidence type="ECO:0000256" key="5">
    <source>
        <dbReference type="ARBA" id="ARBA00023277"/>
    </source>
</evidence>
<dbReference type="InterPro" id="IPR036412">
    <property type="entry name" value="HAD-like_sf"/>
</dbReference>
<gene>
    <name evidence="8" type="primary">gmhB</name>
    <name evidence="8" type="ORF">GCM10023095_05120</name>
</gene>
<keyword evidence="2 7" id="KW-0963">Cytoplasm</keyword>
<dbReference type="CDD" id="cd07503">
    <property type="entry name" value="HAD_HisB-N"/>
    <property type="match status" value="1"/>
</dbReference>
<dbReference type="Pfam" id="PF13242">
    <property type="entry name" value="Hydrolase_like"/>
    <property type="match status" value="1"/>
</dbReference>
<dbReference type="EC" id="3.1.3.-" evidence="7"/>
<dbReference type="InterPro" id="IPR004446">
    <property type="entry name" value="Heptose_bisP_phosphatase"/>
</dbReference>
<protein>
    <recommendedName>
        <fullName evidence="6 7">D,D-heptose 1,7-bisphosphate phosphatase</fullName>
        <ecNumber evidence="7">3.1.3.-</ecNumber>
    </recommendedName>
</protein>
<evidence type="ECO:0000256" key="7">
    <source>
        <dbReference type="PIRNR" id="PIRNR004682"/>
    </source>
</evidence>
<proteinExistence type="inferred from homology"/>
<dbReference type="InterPro" id="IPR023214">
    <property type="entry name" value="HAD_sf"/>
</dbReference>
<dbReference type="EMBL" id="BAABFC010000003">
    <property type="protein sequence ID" value="GAA4494064.1"/>
    <property type="molecule type" value="Genomic_DNA"/>
</dbReference>
<dbReference type="NCBIfam" id="NF006506">
    <property type="entry name" value="PRK08942.1"/>
    <property type="match status" value="1"/>
</dbReference>
<evidence type="ECO:0000256" key="3">
    <source>
        <dbReference type="ARBA" id="ARBA00022723"/>
    </source>
</evidence>
<evidence type="ECO:0000256" key="4">
    <source>
        <dbReference type="ARBA" id="ARBA00022801"/>
    </source>
</evidence>
<dbReference type="NCBIfam" id="TIGR00213">
    <property type="entry name" value="GmhB_yaeD"/>
    <property type="match status" value="1"/>
</dbReference>
<evidence type="ECO:0000256" key="6">
    <source>
        <dbReference type="ARBA" id="ARBA00031828"/>
    </source>
</evidence>
<dbReference type="SUPFAM" id="SSF56784">
    <property type="entry name" value="HAD-like"/>
    <property type="match status" value="1"/>
</dbReference>
<evidence type="ECO:0000313" key="8">
    <source>
        <dbReference type="EMBL" id="GAA4494064.1"/>
    </source>
</evidence>
<keyword evidence="9" id="KW-1185">Reference proteome</keyword>
<dbReference type="NCBIfam" id="TIGR01662">
    <property type="entry name" value="HAD-SF-IIIA"/>
    <property type="match status" value="1"/>
</dbReference>
<organism evidence="8 9">
    <name type="scientific">Pseudaeromonas paramecii</name>
    <dbReference type="NCBI Taxonomy" id="2138166"/>
    <lineage>
        <taxon>Bacteria</taxon>
        <taxon>Pseudomonadati</taxon>
        <taxon>Pseudomonadota</taxon>
        <taxon>Gammaproteobacteria</taxon>
        <taxon>Aeromonadales</taxon>
        <taxon>Aeromonadaceae</taxon>
        <taxon>Pseudaeromonas</taxon>
    </lineage>
</organism>
<evidence type="ECO:0000256" key="2">
    <source>
        <dbReference type="ARBA" id="ARBA00022490"/>
    </source>
</evidence>
<comment type="caution">
    <text evidence="8">The sequence shown here is derived from an EMBL/GenBank/DDBJ whole genome shotgun (WGS) entry which is preliminary data.</text>
</comment>
<keyword evidence="4 7" id="KW-0378">Hydrolase</keyword>
<keyword evidence="3" id="KW-0479">Metal-binding</keyword>
<evidence type="ECO:0000256" key="1">
    <source>
        <dbReference type="ARBA" id="ARBA00004496"/>
    </source>
</evidence>
<keyword evidence="5 7" id="KW-0119">Carbohydrate metabolism</keyword>
<dbReference type="RefSeq" id="WP_345009754.1">
    <property type="nucleotide sequence ID" value="NZ_BAABFC010000003.1"/>
</dbReference>
<dbReference type="InterPro" id="IPR006543">
    <property type="entry name" value="Histidinol-phos"/>
</dbReference>